<dbReference type="EMBL" id="CP015136">
    <property type="protein sequence ID" value="AMY08484.1"/>
    <property type="molecule type" value="Genomic_DNA"/>
</dbReference>
<evidence type="ECO:0000313" key="2">
    <source>
        <dbReference type="Proteomes" id="UP000076079"/>
    </source>
</evidence>
<protein>
    <submittedName>
        <fullName evidence="1">Uncharacterized protein</fullName>
    </submittedName>
</protein>
<dbReference type="PROSITE" id="PS51257">
    <property type="entry name" value="PROKAR_LIPOPROTEIN"/>
    <property type="match status" value="1"/>
</dbReference>
<dbReference type="OrthoDB" id="1445626at2"/>
<reference evidence="2" key="2">
    <citation type="submission" date="2016-04" db="EMBL/GenBank/DDBJ databases">
        <title>First Complete Genome Sequence of a Subdivision 6 Acidobacterium.</title>
        <authorList>
            <person name="Huang S."/>
            <person name="Vieira S."/>
            <person name="Bunk B."/>
            <person name="Riedel T."/>
            <person name="Sproeer C."/>
            <person name="Overmann J."/>
        </authorList>
    </citation>
    <scope>NUCLEOTIDE SEQUENCE [LARGE SCALE GENOMIC DNA]</scope>
    <source>
        <strain evidence="2">DSM 100886 HEG_-6_39</strain>
    </source>
</reference>
<sequence>MRSPVTGLVLIALSVGCNTGATPTSPSLVGRSAEVASASGDSNGSAASVSVVPFKGTLEGVSDPPQFEPPPSTFFSAHLLAGGNATHLGRFTVEYSQRVNLATLRGVGTATFTAANGDTLTSTAEGTATPASSPTAYTVVETHTVTGGTGRFVDARGSFVVTRSVDFADPFTAGSIEGALTSH</sequence>
<dbReference type="RefSeq" id="WP_157898896.1">
    <property type="nucleotide sequence ID" value="NZ_CP015136.1"/>
</dbReference>
<dbReference type="Proteomes" id="UP000076079">
    <property type="component" value="Chromosome"/>
</dbReference>
<accession>A0A143PL11</accession>
<gene>
    <name evidence="1" type="ORF">LuPra_01684</name>
</gene>
<organism evidence="1 2">
    <name type="scientific">Luteitalea pratensis</name>
    <dbReference type="NCBI Taxonomy" id="1855912"/>
    <lineage>
        <taxon>Bacteria</taxon>
        <taxon>Pseudomonadati</taxon>
        <taxon>Acidobacteriota</taxon>
        <taxon>Vicinamibacteria</taxon>
        <taxon>Vicinamibacterales</taxon>
        <taxon>Vicinamibacteraceae</taxon>
        <taxon>Luteitalea</taxon>
    </lineage>
</organism>
<dbReference type="AlphaFoldDB" id="A0A143PL11"/>
<evidence type="ECO:0000313" key="1">
    <source>
        <dbReference type="EMBL" id="AMY08484.1"/>
    </source>
</evidence>
<dbReference type="KEGG" id="abac:LuPra_01684"/>
<name>A0A143PL11_LUTPR</name>
<dbReference type="PATRIC" id="fig|1813736.3.peg.1753"/>
<keyword evidence="2" id="KW-1185">Reference proteome</keyword>
<proteinExistence type="predicted"/>
<reference evidence="1 2" key="1">
    <citation type="journal article" date="2016" name="Genome Announc.">
        <title>First Complete Genome Sequence of a Subdivision 6 Acidobacterium Strain.</title>
        <authorList>
            <person name="Huang S."/>
            <person name="Vieira S."/>
            <person name="Bunk B."/>
            <person name="Riedel T."/>
            <person name="Sproer C."/>
            <person name="Overmann J."/>
        </authorList>
    </citation>
    <scope>NUCLEOTIDE SEQUENCE [LARGE SCALE GENOMIC DNA]</scope>
    <source>
        <strain evidence="2">DSM 100886 HEG_-6_39</strain>
    </source>
</reference>